<evidence type="ECO:0000313" key="2">
    <source>
        <dbReference type="Proteomes" id="UP000644610"/>
    </source>
</evidence>
<keyword evidence="2" id="KW-1185">Reference proteome</keyword>
<name>A0A8J3XS27_9ACTN</name>
<gene>
    <name evidence="1" type="ORF">Psi02_32420</name>
</gene>
<sequence>MHDHGPSWGWSGVHVVTNESFAGAPVEADPDTMRAMLDRSLQATRFEIEFGR</sequence>
<organism evidence="1 2">
    <name type="scientific">Planotetraspora silvatica</name>
    <dbReference type="NCBI Taxonomy" id="234614"/>
    <lineage>
        <taxon>Bacteria</taxon>
        <taxon>Bacillati</taxon>
        <taxon>Actinomycetota</taxon>
        <taxon>Actinomycetes</taxon>
        <taxon>Streptosporangiales</taxon>
        <taxon>Streptosporangiaceae</taxon>
        <taxon>Planotetraspora</taxon>
    </lineage>
</organism>
<comment type="caution">
    <text evidence="1">The sequence shown here is derived from an EMBL/GenBank/DDBJ whole genome shotgun (WGS) entry which is preliminary data.</text>
</comment>
<dbReference type="Proteomes" id="UP000644610">
    <property type="component" value="Unassembled WGS sequence"/>
</dbReference>
<accession>A0A8J3XS27</accession>
<protein>
    <submittedName>
        <fullName evidence="1">Uncharacterized protein</fullName>
    </submittedName>
</protein>
<proteinExistence type="predicted"/>
<dbReference type="RefSeq" id="WP_203974894.1">
    <property type="nucleotide sequence ID" value="NZ_BOOQ01000021.1"/>
</dbReference>
<reference evidence="1" key="1">
    <citation type="submission" date="2021-01" db="EMBL/GenBank/DDBJ databases">
        <title>Whole genome shotgun sequence of Planotetraspora silvatica NBRC 100141.</title>
        <authorList>
            <person name="Komaki H."/>
            <person name="Tamura T."/>
        </authorList>
    </citation>
    <scope>NUCLEOTIDE SEQUENCE</scope>
    <source>
        <strain evidence="1">NBRC 100141</strain>
    </source>
</reference>
<dbReference type="AlphaFoldDB" id="A0A8J3XS27"/>
<evidence type="ECO:0000313" key="1">
    <source>
        <dbReference type="EMBL" id="GII46818.1"/>
    </source>
</evidence>
<dbReference type="EMBL" id="BOOQ01000021">
    <property type="protein sequence ID" value="GII46818.1"/>
    <property type="molecule type" value="Genomic_DNA"/>
</dbReference>